<proteinExistence type="inferred from homology"/>
<evidence type="ECO:0000256" key="4">
    <source>
        <dbReference type="RuleBase" id="RU361153"/>
    </source>
</evidence>
<dbReference type="CDD" id="cd00257">
    <property type="entry name" value="beta-trefoil_FSCN-like"/>
    <property type="match status" value="1"/>
</dbReference>
<dbReference type="InterPro" id="IPR010431">
    <property type="entry name" value="Fascin"/>
</dbReference>
<organism evidence="7 8">
    <name type="scientific">Oryza sativa subsp. indica</name>
    <name type="common">Rice</name>
    <dbReference type="NCBI Taxonomy" id="39946"/>
    <lineage>
        <taxon>Eukaryota</taxon>
        <taxon>Viridiplantae</taxon>
        <taxon>Streptophyta</taxon>
        <taxon>Embryophyta</taxon>
        <taxon>Tracheophyta</taxon>
        <taxon>Spermatophyta</taxon>
        <taxon>Magnoliopsida</taxon>
        <taxon>Liliopsida</taxon>
        <taxon>Poales</taxon>
        <taxon>Poaceae</taxon>
        <taxon>BOP clade</taxon>
        <taxon>Oryzoideae</taxon>
        <taxon>Oryzeae</taxon>
        <taxon>Oryzinae</taxon>
        <taxon>Oryza</taxon>
        <taxon>Oryza sativa</taxon>
    </lineage>
</organism>
<dbReference type="Pfam" id="PF25490">
    <property type="entry name" value="DUF7910"/>
    <property type="match status" value="1"/>
</dbReference>
<dbReference type="GO" id="GO:0016477">
    <property type="term" value="P:cell migration"/>
    <property type="evidence" value="ECO:0007669"/>
    <property type="project" value="TreeGrafter"/>
</dbReference>
<dbReference type="GO" id="GO:0007163">
    <property type="term" value="P:establishment or maintenance of cell polarity"/>
    <property type="evidence" value="ECO:0007669"/>
    <property type="project" value="TreeGrafter"/>
</dbReference>
<dbReference type="GO" id="GO:0004553">
    <property type="term" value="F:hydrolase activity, hydrolyzing O-glycosyl compounds"/>
    <property type="evidence" value="ECO:0007669"/>
    <property type="project" value="InterPro"/>
</dbReference>
<dbReference type="InterPro" id="IPR001547">
    <property type="entry name" value="Glyco_hydro_5"/>
</dbReference>
<dbReference type="GO" id="GO:0051015">
    <property type="term" value="F:actin filament binding"/>
    <property type="evidence" value="ECO:0007669"/>
    <property type="project" value="InterPro"/>
</dbReference>
<dbReference type="Pfam" id="PF00150">
    <property type="entry name" value="Cellulase"/>
    <property type="match status" value="2"/>
</dbReference>
<dbReference type="STRING" id="39946.A2Z6J5"/>
<dbReference type="PROSITE" id="PS00659">
    <property type="entry name" value="GLYCOSYL_HYDROL_F5"/>
    <property type="match status" value="2"/>
</dbReference>
<dbReference type="InterPro" id="IPR057232">
    <property type="entry name" value="DUF7910"/>
</dbReference>
<dbReference type="PANTHER" id="PTHR10551:SF14">
    <property type="entry name" value="CELLULASE CONTAINING PROTEIN, EXPRESSED"/>
    <property type="match status" value="1"/>
</dbReference>
<gene>
    <name evidence="7" type="ORF">OsI_33274</name>
</gene>
<keyword evidence="2 4" id="KW-0378">Hydrolase</keyword>
<dbReference type="GO" id="GO:0005737">
    <property type="term" value="C:cytoplasm"/>
    <property type="evidence" value="ECO:0007669"/>
    <property type="project" value="TreeGrafter"/>
</dbReference>
<dbReference type="EMBL" id="CM000135">
    <property type="protein sequence ID" value="EAY78229.1"/>
    <property type="molecule type" value="Genomic_DNA"/>
</dbReference>
<dbReference type="HOGENOM" id="CLU_004624_3_2_1"/>
<dbReference type="FunFam" id="2.80.10.50:FF:000056">
    <property type="entry name" value="Glucan 1,3-beta-glucosidase A"/>
    <property type="match status" value="1"/>
</dbReference>
<keyword evidence="3 4" id="KW-0326">Glycosidase</keyword>
<evidence type="ECO:0000313" key="7">
    <source>
        <dbReference type="EMBL" id="EAY78229.1"/>
    </source>
</evidence>
<protein>
    <submittedName>
        <fullName evidence="7">Uncharacterized protein</fullName>
    </submittedName>
</protein>
<dbReference type="Gene3D" id="2.80.10.50">
    <property type="match status" value="1"/>
</dbReference>
<dbReference type="SUPFAM" id="SSF50405">
    <property type="entry name" value="Actin-crosslinking proteins"/>
    <property type="match status" value="1"/>
</dbReference>
<dbReference type="SUPFAM" id="SSF51445">
    <property type="entry name" value="(Trans)glycosidases"/>
    <property type="match status" value="2"/>
</dbReference>
<dbReference type="Proteomes" id="UP000007015">
    <property type="component" value="Chromosome 10"/>
</dbReference>
<dbReference type="OMA" id="TIFEMTI"/>
<reference evidence="7 8" key="1">
    <citation type="journal article" date="2005" name="PLoS Biol.">
        <title>The genomes of Oryza sativa: a history of duplications.</title>
        <authorList>
            <person name="Yu J."/>
            <person name="Wang J."/>
            <person name="Lin W."/>
            <person name="Li S."/>
            <person name="Li H."/>
            <person name="Zhou J."/>
            <person name="Ni P."/>
            <person name="Dong W."/>
            <person name="Hu S."/>
            <person name="Zeng C."/>
            <person name="Zhang J."/>
            <person name="Zhang Y."/>
            <person name="Li R."/>
            <person name="Xu Z."/>
            <person name="Li S."/>
            <person name="Li X."/>
            <person name="Zheng H."/>
            <person name="Cong L."/>
            <person name="Lin L."/>
            <person name="Yin J."/>
            <person name="Geng J."/>
            <person name="Li G."/>
            <person name="Shi J."/>
            <person name="Liu J."/>
            <person name="Lv H."/>
            <person name="Li J."/>
            <person name="Wang J."/>
            <person name="Deng Y."/>
            <person name="Ran L."/>
            <person name="Shi X."/>
            <person name="Wang X."/>
            <person name="Wu Q."/>
            <person name="Li C."/>
            <person name="Ren X."/>
            <person name="Wang J."/>
            <person name="Wang X."/>
            <person name="Li D."/>
            <person name="Liu D."/>
            <person name="Zhang X."/>
            <person name="Ji Z."/>
            <person name="Zhao W."/>
            <person name="Sun Y."/>
            <person name="Zhang Z."/>
            <person name="Bao J."/>
            <person name="Han Y."/>
            <person name="Dong L."/>
            <person name="Ji J."/>
            <person name="Chen P."/>
            <person name="Wu S."/>
            <person name="Liu J."/>
            <person name="Xiao Y."/>
            <person name="Bu D."/>
            <person name="Tan J."/>
            <person name="Yang L."/>
            <person name="Ye C."/>
            <person name="Zhang J."/>
            <person name="Xu J."/>
            <person name="Zhou Y."/>
            <person name="Yu Y."/>
            <person name="Zhang B."/>
            <person name="Zhuang S."/>
            <person name="Wei H."/>
            <person name="Liu B."/>
            <person name="Lei M."/>
            <person name="Yu H."/>
            <person name="Li Y."/>
            <person name="Xu H."/>
            <person name="Wei S."/>
            <person name="He X."/>
            <person name="Fang L."/>
            <person name="Zhang Z."/>
            <person name="Zhang Y."/>
            <person name="Huang X."/>
            <person name="Su Z."/>
            <person name="Tong W."/>
            <person name="Li J."/>
            <person name="Tong Z."/>
            <person name="Li S."/>
            <person name="Ye J."/>
            <person name="Wang L."/>
            <person name="Fang L."/>
            <person name="Lei T."/>
            <person name="Chen C."/>
            <person name="Chen H."/>
            <person name="Xu Z."/>
            <person name="Li H."/>
            <person name="Huang H."/>
            <person name="Zhang F."/>
            <person name="Xu H."/>
            <person name="Li N."/>
            <person name="Zhao C."/>
            <person name="Li S."/>
            <person name="Dong L."/>
            <person name="Huang Y."/>
            <person name="Li L."/>
            <person name="Xi Y."/>
            <person name="Qi Q."/>
            <person name="Li W."/>
            <person name="Zhang B."/>
            <person name="Hu W."/>
            <person name="Zhang Y."/>
            <person name="Tian X."/>
            <person name="Jiao Y."/>
            <person name="Liang X."/>
            <person name="Jin J."/>
            <person name="Gao L."/>
            <person name="Zheng W."/>
            <person name="Hao B."/>
            <person name="Liu S."/>
            <person name="Wang W."/>
            <person name="Yuan L."/>
            <person name="Cao M."/>
            <person name="McDermott J."/>
            <person name="Samudrala R."/>
            <person name="Wang J."/>
            <person name="Wong G.K."/>
            <person name="Yang H."/>
        </authorList>
    </citation>
    <scope>NUCLEOTIDE SEQUENCE [LARGE SCALE GENOMIC DNA]</scope>
    <source>
        <strain evidence="8">cv. 93-11</strain>
    </source>
</reference>
<evidence type="ECO:0000256" key="2">
    <source>
        <dbReference type="ARBA" id="ARBA00022801"/>
    </source>
</evidence>
<dbReference type="Gene3D" id="3.20.20.80">
    <property type="entry name" value="Glycosidases"/>
    <property type="match status" value="2"/>
</dbReference>
<keyword evidence="8" id="KW-1185">Reference proteome</keyword>
<evidence type="ECO:0000313" key="8">
    <source>
        <dbReference type="Proteomes" id="UP000007015"/>
    </source>
</evidence>
<feature type="domain" description="DUF7910" evidence="6">
    <location>
        <begin position="229"/>
        <end position="359"/>
    </location>
</feature>
<dbReference type="InterPro" id="IPR008999">
    <property type="entry name" value="Actin-crosslinking"/>
</dbReference>
<feature type="domain" description="Glycoside hydrolase family 5" evidence="5">
    <location>
        <begin position="5"/>
        <end position="225"/>
    </location>
</feature>
<sequence>MSFEHWSTYILENDFKFISSNGLNAVRIPVGWWIASDPNPPAPFVGGSLEALDNAFRWAEKYNLGVIVDLHAAPGSQNPWEHSGSRDGSQTWGTTDETIIQTVQVIDFLASRYAKSPSLLAVELLNEPLAPKVSAGMLKKYYQDAYNAVRKYTSDAYVIMSNPINADYSNEILQFAGGFFGAVFDVHYYNMFNGSFDNTTAEWNIQFVRNDRSAELRSVTKQNGPLTYDGTQLQFKSVTNNMYLAAENGGGSAIVANREKASGWETFKLWRINETTFNLRVFNNQFVSIGGNGAVIATATVPGPNETFQIIRLDSDKSRMRIRAPNGKFLQVKAMGSVTADHGASTNWGNDDPSVFVVNNIYGLQGEYQICNGYSAGNATEVLREHWNTFIVEDDFKFISSNGLNAVRIPVGWWIASDPNPPAPFVGGSLQALDNAFKWAEKYNIGIIVDLHAAPGSQNRLDHSASRDGSLEWGTSAANIAQTVGVIDFLASRYAKSSSLLAIELLNEPLAPDVPVDTLTKYYQDAYNAVRKYTLQAYVILSTRMSGDPTEFLSVASSLFGAVIDVHYYNLYNSMFDNYTVEQNINFVRNNRSSDINTVTKQNVPLTFVGRY</sequence>
<dbReference type="GO" id="GO:0051017">
    <property type="term" value="P:actin filament bundle assembly"/>
    <property type="evidence" value="ECO:0007669"/>
    <property type="project" value="TreeGrafter"/>
</dbReference>
<name>A2Z6J5_ORYSI</name>
<feature type="domain" description="Glycoside hydrolase family 5" evidence="5">
    <location>
        <begin position="385"/>
        <end position="605"/>
    </location>
</feature>
<dbReference type="GO" id="GO:0000272">
    <property type="term" value="P:polysaccharide catabolic process"/>
    <property type="evidence" value="ECO:0007669"/>
    <property type="project" value="InterPro"/>
</dbReference>
<evidence type="ECO:0000256" key="3">
    <source>
        <dbReference type="ARBA" id="ARBA00023295"/>
    </source>
</evidence>
<dbReference type="PANTHER" id="PTHR10551">
    <property type="entry name" value="FASCIN"/>
    <property type="match status" value="1"/>
</dbReference>
<evidence type="ECO:0000259" key="5">
    <source>
        <dbReference type="Pfam" id="PF00150"/>
    </source>
</evidence>
<evidence type="ECO:0000256" key="1">
    <source>
        <dbReference type="ARBA" id="ARBA00005641"/>
    </source>
</evidence>
<dbReference type="InterPro" id="IPR017853">
    <property type="entry name" value="GH"/>
</dbReference>
<evidence type="ECO:0000259" key="6">
    <source>
        <dbReference type="Pfam" id="PF25490"/>
    </source>
</evidence>
<dbReference type="Gramene" id="BGIOSGA032050-TA">
    <property type="protein sequence ID" value="BGIOSGA032050-PA"/>
    <property type="gene ID" value="BGIOSGA032050"/>
</dbReference>
<dbReference type="AlphaFoldDB" id="A2Z6J5"/>
<dbReference type="GO" id="GO:0015629">
    <property type="term" value="C:actin cytoskeleton"/>
    <property type="evidence" value="ECO:0007669"/>
    <property type="project" value="TreeGrafter"/>
</dbReference>
<accession>A2Z6J5</accession>
<dbReference type="InterPro" id="IPR018087">
    <property type="entry name" value="Glyco_hydro_5_CS"/>
</dbReference>
<comment type="similarity">
    <text evidence="1 4">Belongs to the glycosyl hydrolase 5 (cellulase A) family.</text>
</comment>